<reference evidence="1 2" key="1">
    <citation type="submission" date="2019-04" db="EMBL/GenBank/DDBJ databases">
        <title>The sequence and de novo assembly of Takifugu bimaculatus genome using PacBio and Hi-C technologies.</title>
        <authorList>
            <person name="Xu P."/>
            <person name="Liu B."/>
            <person name="Zhou Z."/>
        </authorList>
    </citation>
    <scope>NUCLEOTIDE SEQUENCE [LARGE SCALE GENOMIC DNA]</scope>
    <source>
        <strain evidence="1">TB-2018</strain>
        <tissue evidence="1">Muscle</tissue>
    </source>
</reference>
<accession>A0A4Z2C4H1</accession>
<evidence type="ECO:0000313" key="1">
    <source>
        <dbReference type="EMBL" id="TNM99254.1"/>
    </source>
</evidence>
<evidence type="ECO:0000313" key="2">
    <source>
        <dbReference type="Proteomes" id="UP000516260"/>
    </source>
</evidence>
<name>A0A4Z2C4H1_9TELE</name>
<sequence length="142" mass="15666">MFGSLLSSSFFPTGTLLTLTSRVYQPQQDTKDCEANSLFSQVLEKINHTLWEPLSHLRSPKNATPEAARAANSCLSVGMTSGRVRLLAWSGWSKSAAAFKCCCVMSELHVQPHGIIKITPHSGGYSCSISFQWQKETWNNAE</sequence>
<organism evidence="1 2">
    <name type="scientific">Takifugu bimaculatus</name>
    <dbReference type="NCBI Taxonomy" id="433685"/>
    <lineage>
        <taxon>Eukaryota</taxon>
        <taxon>Metazoa</taxon>
        <taxon>Chordata</taxon>
        <taxon>Craniata</taxon>
        <taxon>Vertebrata</taxon>
        <taxon>Euteleostomi</taxon>
        <taxon>Actinopterygii</taxon>
        <taxon>Neopterygii</taxon>
        <taxon>Teleostei</taxon>
        <taxon>Neoteleostei</taxon>
        <taxon>Acanthomorphata</taxon>
        <taxon>Eupercaria</taxon>
        <taxon>Tetraodontiformes</taxon>
        <taxon>Tetradontoidea</taxon>
        <taxon>Tetraodontidae</taxon>
        <taxon>Takifugu</taxon>
    </lineage>
</organism>
<gene>
    <name evidence="1" type="ORF">fugu_013818</name>
</gene>
<dbReference type="EMBL" id="SWLE01000006">
    <property type="protein sequence ID" value="TNM99254.1"/>
    <property type="molecule type" value="Genomic_DNA"/>
</dbReference>
<dbReference type="Proteomes" id="UP000516260">
    <property type="component" value="Chromosome 14"/>
</dbReference>
<dbReference type="AlphaFoldDB" id="A0A4Z2C4H1"/>
<proteinExistence type="predicted"/>
<comment type="caution">
    <text evidence="1">The sequence shown here is derived from an EMBL/GenBank/DDBJ whole genome shotgun (WGS) entry which is preliminary data.</text>
</comment>
<protein>
    <submittedName>
        <fullName evidence="1">Uncharacterized protein</fullName>
    </submittedName>
</protein>
<keyword evidence="2" id="KW-1185">Reference proteome</keyword>